<gene>
    <name evidence="1" type="ORF">MiSe_90600</name>
</gene>
<reference evidence="1" key="1">
    <citation type="submission" date="2019-10" db="EMBL/GenBank/DDBJ databases">
        <title>Draft genome sequece of Microseira wollei NIES-4236.</title>
        <authorList>
            <person name="Yamaguchi H."/>
            <person name="Suzuki S."/>
            <person name="Kawachi M."/>
        </authorList>
    </citation>
    <scope>NUCLEOTIDE SEQUENCE</scope>
    <source>
        <strain evidence="1">NIES-4236</strain>
    </source>
</reference>
<evidence type="ECO:0000313" key="1">
    <source>
        <dbReference type="EMBL" id="GET44234.1"/>
    </source>
</evidence>
<accession>A0AAV3XSW4</accession>
<sequence length="99" mass="10833">MNPNKISYSGIEINDLIDDAVANAIARRSGWETLSDEEAARVAGGQTESIVLEEADPIYLPKDPICVPIEFTKLRIKFICTPLIMGKIAPPPNKEVPLV</sequence>
<dbReference type="RefSeq" id="WP_226593885.1">
    <property type="nucleotide sequence ID" value="NZ_BLAY01000309.1"/>
</dbReference>
<dbReference type="Proteomes" id="UP001050975">
    <property type="component" value="Unassembled WGS sequence"/>
</dbReference>
<organism evidence="1 2">
    <name type="scientific">Microseira wollei NIES-4236</name>
    <dbReference type="NCBI Taxonomy" id="2530354"/>
    <lineage>
        <taxon>Bacteria</taxon>
        <taxon>Bacillati</taxon>
        <taxon>Cyanobacteriota</taxon>
        <taxon>Cyanophyceae</taxon>
        <taxon>Oscillatoriophycideae</taxon>
        <taxon>Aerosakkonematales</taxon>
        <taxon>Aerosakkonemataceae</taxon>
        <taxon>Microseira</taxon>
    </lineage>
</organism>
<keyword evidence="2" id="KW-1185">Reference proteome</keyword>
<protein>
    <submittedName>
        <fullName evidence="1">Uncharacterized protein</fullName>
    </submittedName>
</protein>
<comment type="caution">
    <text evidence="1">The sequence shown here is derived from an EMBL/GenBank/DDBJ whole genome shotgun (WGS) entry which is preliminary data.</text>
</comment>
<dbReference type="EMBL" id="BLAY01000309">
    <property type="protein sequence ID" value="GET44234.1"/>
    <property type="molecule type" value="Genomic_DNA"/>
</dbReference>
<proteinExistence type="predicted"/>
<name>A0AAV3XSW4_9CYAN</name>
<evidence type="ECO:0000313" key="2">
    <source>
        <dbReference type="Proteomes" id="UP001050975"/>
    </source>
</evidence>
<dbReference type="AlphaFoldDB" id="A0AAV3XSW4"/>